<organism evidence="2 3">
    <name type="scientific">Diaporthe australafricana</name>
    <dbReference type="NCBI Taxonomy" id="127596"/>
    <lineage>
        <taxon>Eukaryota</taxon>
        <taxon>Fungi</taxon>
        <taxon>Dikarya</taxon>
        <taxon>Ascomycota</taxon>
        <taxon>Pezizomycotina</taxon>
        <taxon>Sordariomycetes</taxon>
        <taxon>Sordariomycetidae</taxon>
        <taxon>Diaporthales</taxon>
        <taxon>Diaporthaceae</taxon>
        <taxon>Diaporthe</taxon>
    </lineage>
</organism>
<evidence type="ECO:0000313" key="3">
    <source>
        <dbReference type="Proteomes" id="UP001583177"/>
    </source>
</evidence>
<feature type="chain" id="PRO_5046932921" description="Protein CAP22" evidence="1">
    <location>
        <begin position="18"/>
        <end position="236"/>
    </location>
</feature>
<evidence type="ECO:0000313" key="2">
    <source>
        <dbReference type="EMBL" id="KAL1864139.1"/>
    </source>
</evidence>
<name>A0ABR3WKT1_9PEZI</name>
<proteinExistence type="predicted"/>
<sequence>MHSAALISAILLAAVKADLQLDQDDISQNCTSICRPVLELSRTCDVDDDSVADDLTEDRLSLQCLCTNNSFDVQRFTGLCASCMQQNPVVDNDNDDDDLPDDNNRDINEILSRCGFQNGTYSASDADAANGVVVAATRPNNANQLTTTITGGAVAAPTGASGVTSAGTFTTTGTITSGSSTILTTGTTTATGATGAGAATGTGATVAGAPGLEPLGGAMKAFLTVVGATVVGFWMC</sequence>
<gene>
    <name evidence="2" type="ORF">Daus18300_007919</name>
</gene>
<protein>
    <recommendedName>
        <fullName evidence="4">Protein CAP22</fullName>
    </recommendedName>
</protein>
<accession>A0ABR3WKT1</accession>
<evidence type="ECO:0000256" key="1">
    <source>
        <dbReference type="SAM" id="SignalP"/>
    </source>
</evidence>
<keyword evidence="3" id="KW-1185">Reference proteome</keyword>
<keyword evidence="1" id="KW-0732">Signal</keyword>
<dbReference type="EMBL" id="JAWRVE010000071">
    <property type="protein sequence ID" value="KAL1864139.1"/>
    <property type="molecule type" value="Genomic_DNA"/>
</dbReference>
<evidence type="ECO:0008006" key="4">
    <source>
        <dbReference type="Google" id="ProtNLM"/>
    </source>
</evidence>
<comment type="caution">
    <text evidence="2">The sequence shown here is derived from an EMBL/GenBank/DDBJ whole genome shotgun (WGS) entry which is preliminary data.</text>
</comment>
<dbReference type="Proteomes" id="UP001583177">
    <property type="component" value="Unassembled WGS sequence"/>
</dbReference>
<reference evidence="2 3" key="1">
    <citation type="journal article" date="2024" name="IMA Fungus">
        <title>IMA Genome - F19 : A genome assembly and annotation guide to empower mycologists, including annotated draft genome sequences of Ceratocystis pirilliformis, Diaporthe australafricana, Fusarium ophioides, Paecilomyces lecythidis, and Sporothrix stenoceras.</title>
        <authorList>
            <person name="Aylward J."/>
            <person name="Wilson A.M."/>
            <person name="Visagie C.M."/>
            <person name="Spraker J."/>
            <person name="Barnes I."/>
            <person name="Buitendag C."/>
            <person name="Ceriani C."/>
            <person name="Del Mar Angel L."/>
            <person name="du Plessis D."/>
            <person name="Fuchs T."/>
            <person name="Gasser K."/>
            <person name="Kramer D."/>
            <person name="Li W."/>
            <person name="Munsamy K."/>
            <person name="Piso A."/>
            <person name="Price J.L."/>
            <person name="Sonnekus B."/>
            <person name="Thomas C."/>
            <person name="van der Nest A."/>
            <person name="van Dijk A."/>
            <person name="van Heerden A."/>
            <person name="van Vuuren N."/>
            <person name="Yilmaz N."/>
            <person name="Duong T.A."/>
            <person name="van der Merwe N.A."/>
            <person name="Wingfield M.J."/>
            <person name="Wingfield B.D."/>
        </authorList>
    </citation>
    <scope>NUCLEOTIDE SEQUENCE [LARGE SCALE GENOMIC DNA]</scope>
    <source>
        <strain evidence="2 3">CMW 18300</strain>
    </source>
</reference>
<feature type="signal peptide" evidence="1">
    <location>
        <begin position="1"/>
        <end position="17"/>
    </location>
</feature>